<dbReference type="Proteomes" id="UP000807306">
    <property type="component" value="Unassembled WGS sequence"/>
</dbReference>
<dbReference type="PANTHER" id="PTHR34204:SF2">
    <property type="entry name" value="RNA-BINDING ASCH DOMAIN PROTEIN"/>
    <property type="match status" value="1"/>
</dbReference>
<comment type="caution">
    <text evidence="2">The sequence shown here is derived from an EMBL/GenBank/DDBJ whole genome shotgun (WGS) entry which is preliminary data.</text>
</comment>
<keyword evidence="3" id="KW-1185">Reference proteome</keyword>
<feature type="compositionally biased region" description="Basic and acidic residues" evidence="1">
    <location>
        <begin position="148"/>
        <end position="160"/>
    </location>
</feature>
<dbReference type="PANTHER" id="PTHR34204">
    <property type="entry name" value="RNA-BINDING ASCH DOMAIN PROTEIN"/>
    <property type="match status" value="1"/>
</dbReference>
<protein>
    <submittedName>
        <fullName evidence="2">Uncharacterized protein</fullName>
    </submittedName>
</protein>
<feature type="region of interest" description="Disordered" evidence="1">
    <location>
        <begin position="120"/>
        <end position="161"/>
    </location>
</feature>
<dbReference type="AlphaFoldDB" id="A0A9P6EGZ8"/>
<accession>A0A9P6EGZ8</accession>
<reference evidence="2" key="1">
    <citation type="submission" date="2020-11" db="EMBL/GenBank/DDBJ databases">
        <authorList>
            <consortium name="DOE Joint Genome Institute"/>
            <person name="Ahrendt S."/>
            <person name="Riley R."/>
            <person name="Andreopoulos W."/>
            <person name="Labutti K."/>
            <person name="Pangilinan J."/>
            <person name="Ruiz-Duenas F.J."/>
            <person name="Barrasa J.M."/>
            <person name="Sanchez-Garcia M."/>
            <person name="Camarero S."/>
            <person name="Miyauchi S."/>
            <person name="Serrano A."/>
            <person name="Linde D."/>
            <person name="Babiker R."/>
            <person name="Drula E."/>
            <person name="Ayuso-Fernandez I."/>
            <person name="Pacheco R."/>
            <person name="Padilla G."/>
            <person name="Ferreira P."/>
            <person name="Barriuso J."/>
            <person name="Kellner H."/>
            <person name="Castanera R."/>
            <person name="Alfaro M."/>
            <person name="Ramirez L."/>
            <person name="Pisabarro A.G."/>
            <person name="Kuo A."/>
            <person name="Tritt A."/>
            <person name="Lipzen A."/>
            <person name="He G."/>
            <person name="Yan M."/>
            <person name="Ng V."/>
            <person name="Cullen D."/>
            <person name="Martin F."/>
            <person name="Rosso M.-N."/>
            <person name="Henrissat B."/>
            <person name="Hibbett D."/>
            <person name="Martinez A.T."/>
            <person name="Grigoriev I.V."/>
        </authorList>
    </citation>
    <scope>NUCLEOTIDE SEQUENCE</scope>
    <source>
        <strain evidence="2">CBS 506.95</strain>
    </source>
</reference>
<dbReference type="EMBL" id="MU157849">
    <property type="protein sequence ID" value="KAF9528921.1"/>
    <property type="molecule type" value="Genomic_DNA"/>
</dbReference>
<name>A0A9P6EGZ8_9AGAR</name>
<dbReference type="OrthoDB" id="112749at2759"/>
<evidence type="ECO:0000313" key="2">
    <source>
        <dbReference type="EMBL" id="KAF9528921.1"/>
    </source>
</evidence>
<proteinExistence type="predicted"/>
<organism evidence="2 3">
    <name type="scientific">Crepidotus variabilis</name>
    <dbReference type="NCBI Taxonomy" id="179855"/>
    <lineage>
        <taxon>Eukaryota</taxon>
        <taxon>Fungi</taxon>
        <taxon>Dikarya</taxon>
        <taxon>Basidiomycota</taxon>
        <taxon>Agaricomycotina</taxon>
        <taxon>Agaricomycetes</taxon>
        <taxon>Agaricomycetidae</taxon>
        <taxon>Agaricales</taxon>
        <taxon>Agaricineae</taxon>
        <taxon>Crepidotaceae</taxon>
        <taxon>Crepidotus</taxon>
    </lineage>
</organism>
<gene>
    <name evidence="2" type="ORF">CPB83DRAFT_765832</name>
</gene>
<evidence type="ECO:0000256" key="1">
    <source>
        <dbReference type="SAM" id="MobiDB-lite"/>
    </source>
</evidence>
<sequence length="255" mass="28513">MTEDHREEKKIGTFNVNLADPECAGMTELPSASKERAQVAKILRQMAEVNLKDISITRSDIDELYEPPEANSLSPSNPLFTHLSNGLAYTIGSALGCLPPSTNGCLEAYQIPNNAGLTSGSRAWSKHSHRSFASPKGETDSTTEDGVDQQKKTSRDKVDSEGWWGRPSGPVSIINDKSLTIFWRVMNNATWRNLHWLPHEVLVYEVRVKEGYGMRWAQDRSGDVLNRPWIFRGFLEPQMAGGHEVGWRHLVVLPS</sequence>
<evidence type="ECO:0000313" key="3">
    <source>
        <dbReference type="Proteomes" id="UP000807306"/>
    </source>
</evidence>